<dbReference type="InterPro" id="IPR013785">
    <property type="entry name" value="Aldolase_TIM"/>
</dbReference>
<dbReference type="RefSeq" id="WP_254743259.1">
    <property type="nucleotide sequence ID" value="NZ_JANCLU010000012.1"/>
</dbReference>
<name>A0ABT1LDH0_9HYPH</name>
<dbReference type="Gene3D" id="3.20.20.70">
    <property type="entry name" value="Aldolase class I"/>
    <property type="match status" value="1"/>
</dbReference>
<comment type="caution">
    <text evidence="1">The sequence shown here is derived from an EMBL/GenBank/DDBJ whole genome shotgun (WGS) entry which is preliminary data.</text>
</comment>
<sequence length="230" mass="24334">MLTRDDRTVPDARELLPQVVKAGVTRIGFKDVGIPLSELRTLVAEMRGHGVETYMEVVSLDTSSELKSAEAALELGVDWLLGGVRPEAVLKVIVGSGLRYCPFPGRVVGHPSVLEGPPGNIVASARDIAAMEGVHGLDLLAWRFAGDAPALVEAVCRAVDKPVIVAGSIDRAERIAAVARAGAHAFTIGTAALDAVFPARSKKLEHQIEFIHACLENAGRPDPRSSQVPA</sequence>
<reference evidence="1 2" key="1">
    <citation type="submission" date="2022-07" db="EMBL/GenBank/DDBJ databases">
        <authorList>
            <person name="Li W.-J."/>
            <person name="Deng Q.-Q."/>
        </authorList>
    </citation>
    <scope>NUCLEOTIDE SEQUENCE [LARGE SCALE GENOMIC DNA]</scope>
    <source>
        <strain evidence="1 2">SYSU M60028</strain>
    </source>
</reference>
<dbReference type="EMBL" id="JANCLU010000012">
    <property type="protein sequence ID" value="MCP8939557.1"/>
    <property type="molecule type" value="Genomic_DNA"/>
</dbReference>
<gene>
    <name evidence="1" type="ORF">NK718_13605</name>
</gene>
<accession>A0ABT1LDH0</accession>
<organism evidence="1 2">
    <name type="scientific">Alsobacter ponti</name>
    <dbReference type="NCBI Taxonomy" id="2962936"/>
    <lineage>
        <taxon>Bacteria</taxon>
        <taxon>Pseudomonadati</taxon>
        <taxon>Pseudomonadota</taxon>
        <taxon>Alphaproteobacteria</taxon>
        <taxon>Hyphomicrobiales</taxon>
        <taxon>Alsobacteraceae</taxon>
        <taxon>Alsobacter</taxon>
    </lineage>
</organism>
<proteinExistence type="predicted"/>
<evidence type="ECO:0000313" key="2">
    <source>
        <dbReference type="Proteomes" id="UP001205890"/>
    </source>
</evidence>
<protein>
    <submittedName>
        <fullName evidence="1">4-hydroxythreonine-4-phosphate dehydrogenase</fullName>
    </submittedName>
</protein>
<evidence type="ECO:0000313" key="1">
    <source>
        <dbReference type="EMBL" id="MCP8939557.1"/>
    </source>
</evidence>
<dbReference type="SUPFAM" id="SSF51395">
    <property type="entry name" value="FMN-linked oxidoreductases"/>
    <property type="match status" value="1"/>
</dbReference>
<dbReference type="Proteomes" id="UP001205890">
    <property type="component" value="Unassembled WGS sequence"/>
</dbReference>
<keyword evidence="2" id="KW-1185">Reference proteome</keyword>